<organism evidence="2 3">
    <name type="scientific">Candidatus Deianiraea vastatrix</name>
    <dbReference type="NCBI Taxonomy" id="2163644"/>
    <lineage>
        <taxon>Bacteria</taxon>
        <taxon>Pseudomonadati</taxon>
        <taxon>Pseudomonadota</taxon>
        <taxon>Alphaproteobacteria</taxon>
        <taxon>Rickettsiales</taxon>
        <taxon>Candidatus Deianiraeaceae</taxon>
        <taxon>Candidatus Deianiraea</taxon>
    </lineage>
</organism>
<proteinExistence type="predicted"/>
<accession>A0A5B8XHP0</accession>
<feature type="compositionally biased region" description="Polar residues" evidence="1">
    <location>
        <begin position="166"/>
        <end position="185"/>
    </location>
</feature>
<reference evidence="2 3" key="1">
    <citation type="journal article" date="2019" name="ISME J.">
        <title>Deianiraea, an extracellular bacterium associated with the ciliate Paramecium, suggests an alternative scenario for the evolution of Rickettsiales.</title>
        <authorList>
            <person name="Castelli M."/>
            <person name="Sabaneyeva E."/>
            <person name="Lanzoni O."/>
            <person name="Lebedeva N."/>
            <person name="Floriano A.M."/>
            <person name="Gaiarsa S."/>
            <person name="Benken K."/>
            <person name="Modeo L."/>
            <person name="Bandi C."/>
            <person name="Potekhin A."/>
            <person name="Sassera D."/>
            <person name="Petroni G."/>
        </authorList>
    </citation>
    <scope>NUCLEOTIDE SEQUENCE [LARGE SCALE GENOMIC DNA]</scope>
    <source>
        <strain evidence="2">CyL4-1</strain>
    </source>
</reference>
<evidence type="ECO:0000313" key="3">
    <source>
        <dbReference type="Proteomes" id="UP000321934"/>
    </source>
</evidence>
<dbReference type="RefSeq" id="WP_146820856.1">
    <property type="nucleotide sequence ID" value="NZ_CP029077.1"/>
</dbReference>
<dbReference type="Proteomes" id="UP000321934">
    <property type="component" value="Chromosome"/>
</dbReference>
<dbReference type="EMBL" id="CP029077">
    <property type="protein sequence ID" value="QED23591.1"/>
    <property type="molecule type" value="Genomic_DNA"/>
</dbReference>
<evidence type="ECO:0000256" key="1">
    <source>
        <dbReference type="SAM" id="MobiDB-lite"/>
    </source>
</evidence>
<protein>
    <submittedName>
        <fullName evidence="2">Uncharacterized protein</fullName>
    </submittedName>
</protein>
<feature type="compositionally biased region" description="Low complexity" evidence="1">
    <location>
        <begin position="186"/>
        <end position="199"/>
    </location>
</feature>
<keyword evidence="3" id="KW-1185">Reference proteome</keyword>
<name>A0A5B8XHP0_9RICK</name>
<feature type="region of interest" description="Disordered" evidence="1">
    <location>
        <begin position="166"/>
        <end position="199"/>
    </location>
</feature>
<dbReference type="AlphaFoldDB" id="A0A5B8XHP0"/>
<gene>
    <name evidence="2" type="ORF">Deia_00803</name>
</gene>
<sequence>MQNQNPQVIDIGFKIGQIYKELTDINKRFNEVFPYMQYTILQNPTQESQFSINSSEDSIEEAWLYFGNNLEDAMSKIGDYFVEDANHSQENLQHSLELIQAIRAERDEIQQLYNVSIQTNFDTQRSRNQMFREFYRRQVQQIQSNNTNEGERHGVNNFPNTFFNNGSVYNTLSKPKNNNHQNTEIQKQQQGNNQQFQKQ</sequence>
<evidence type="ECO:0000313" key="2">
    <source>
        <dbReference type="EMBL" id="QED23591.1"/>
    </source>
</evidence>